<organism evidence="1 2">
    <name type="scientific">Mucor circinelloides f. lusitanicus</name>
    <name type="common">Mucor racemosus var. lusitanicus</name>
    <dbReference type="NCBI Taxonomy" id="29924"/>
    <lineage>
        <taxon>Eukaryota</taxon>
        <taxon>Fungi</taxon>
        <taxon>Fungi incertae sedis</taxon>
        <taxon>Mucoromycota</taxon>
        <taxon>Mucoromycotina</taxon>
        <taxon>Mucoromycetes</taxon>
        <taxon>Mucorales</taxon>
        <taxon>Mucorineae</taxon>
        <taxon>Mucoraceae</taxon>
        <taxon>Mucor</taxon>
    </lineage>
</organism>
<gene>
    <name evidence="1" type="ORF">FB192DRAFT_1337083</name>
</gene>
<sequence>MLAKNLTHHILPIYNILVSDFLNDGQKLNYREKSFLSPLKPMTKMTRKSSRSGRIRHFAIAGYIQLHHNYEFDSLLYGGMLGLTIRRGIENVNFQRVQEAYR</sequence>
<reference evidence="1 2" key="1">
    <citation type="submission" date="2019-09" db="EMBL/GenBank/DDBJ databases">
        <authorList>
            <consortium name="DOE Joint Genome Institute"/>
            <person name="Mondo S.J."/>
            <person name="Navarro-Mendoza M.I."/>
            <person name="Perez-Arques C."/>
            <person name="Panchal S."/>
            <person name="Nicolas F.E."/>
            <person name="Ganguly P."/>
            <person name="Pangilinan J."/>
            <person name="Grigoriev I."/>
            <person name="Heitman J."/>
            <person name="Sanya K."/>
            <person name="Garre V."/>
        </authorList>
    </citation>
    <scope>NUCLEOTIDE SEQUENCE [LARGE SCALE GENOMIC DNA]</scope>
    <source>
        <strain evidence="1 2">MU402</strain>
    </source>
</reference>
<dbReference type="EMBL" id="JAAECE010000013">
    <property type="protein sequence ID" value="KAF1796328.1"/>
    <property type="molecule type" value="Genomic_DNA"/>
</dbReference>
<dbReference type="Proteomes" id="UP000469890">
    <property type="component" value="Unassembled WGS sequence"/>
</dbReference>
<name>A0A8H4B616_MUCCL</name>
<dbReference type="AlphaFoldDB" id="A0A8H4B616"/>
<evidence type="ECO:0000313" key="2">
    <source>
        <dbReference type="Proteomes" id="UP000469890"/>
    </source>
</evidence>
<evidence type="ECO:0000313" key="1">
    <source>
        <dbReference type="EMBL" id="KAF1796328.1"/>
    </source>
</evidence>
<protein>
    <submittedName>
        <fullName evidence="1">Uncharacterized protein</fullName>
    </submittedName>
</protein>
<comment type="caution">
    <text evidence="1">The sequence shown here is derived from an EMBL/GenBank/DDBJ whole genome shotgun (WGS) entry which is preliminary data.</text>
</comment>
<proteinExistence type="predicted"/>
<accession>A0A8H4B616</accession>